<accession>A0A919V993</accession>
<organism evidence="2 3">
    <name type="scientific">Sinosporangium siamense</name>
    <dbReference type="NCBI Taxonomy" id="1367973"/>
    <lineage>
        <taxon>Bacteria</taxon>
        <taxon>Bacillati</taxon>
        <taxon>Actinomycetota</taxon>
        <taxon>Actinomycetes</taxon>
        <taxon>Streptosporangiales</taxon>
        <taxon>Streptosporangiaceae</taxon>
        <taxon>Sinosporangium</taxon>
    </lineage>
</organism>
<feature type="domain" description="ABM" evidence="1">
    <location>
        <begin position="7"/>
        <end position="95"/>
    </location>
</feature>
<protein>
    <submittedName>
        <fullName evidence="2">Antibiotic biosynthesis monooxygenase</fullName>
    </submittedName>
</protein>
<evidence type="ECO:0000313" key="3">
    <source>
        <dbReference type="Proteomes" id="UP000606172"/>
    </source>
</evidence>
<keyword evidence="2" id="KW-0503">Monooxygenase</keyword>
<sequence>MAARQPFRVMLRLQIKGGMEKGFEKTWLGVGDVIVGHPANLGQWLLRSHDDDGVYYIVSDWTDEASFREFERSDEHVKHREKLHPYRTGGSMTTMRIVHHVKKAVAAA</sequence>
<dbReference type="SUPFAM" id="SSF54909">
    <property type="entry name" value="Dimeric alpha+beta barrel"/>
    <property type="match status" value="1"/>
</dbReference>
<keyword evidence="2" id="KW-0560">Oxidoreductase</keyword>
<dbReference type="PROSITE" id="PS51725">
    <property type="entry name" value="ABM"/>
    <property type="match status" value="1"/>
</dbReference>
<dbReference type="InterPro" id="IPR007138">
    <property type="entry name" value="ABM_dom"/>
</dbReference>
<reference evidence="2" key="1">
    <citation type="submission" date="2021-01" db="EMBL/GenBank/DDBJ databases">
        <title>Whole genome shotgun sequence of Sinosporangium siamense NBRC 109515.</title>
        <authorList>
            <person name="Komaki H."/>
            <person name="Tamura T."/>
        </authorList>
    </citation>
    <scope>NUCLEOTIDE SEQUENCE</scope>
    <source>
        <strain evidence="2">NBRC 109515</strain>
    </source>
</reference>
<dbReference type="EMBL" id="BOOW01000032">
    <property type="protein sequence ID" value="GII95056.1"/>
    <property type="molecule type" value="Genomic_DNA"/>
</dbReference>
<name>A0A919V993_9ACTN</name>
<dbReference type="Gene3D" id="3.30.70.100">
    <property type="match status" value="1"/>
</dbReference>
<dbReference type="AlphaFoldDB" id="A0A919V993"/>
<gene>
    <name evidence="2" type="ORF">Ssi02_52870</name>
</gene>
<proteinExistence type="predicted"/>
<dbReference type="RefSeq" id="WP_204030104.1">
    <property type="nucleotide sequence ID" value="NZ_BOOW01000032.1"/>
</dbReference>
<dbReference type="Pfam" id="PF03992">
    <property type="entry name" value="ABM"/>
    <property type="match status" value="1"/>
</dbReference>
<keyword evidence="3" id="KW-1185">Reference proteome</keyword>
<comment type="caution">
    <text evidence="2">The sequence shown here is derived from an EMBL/GenBank/DDBJ whole genome shotgun (WGS) entry which is preliminary data.</text>
</comment>
<dbReference type="Proteomes" id="UP000606172">
    <property type="component" value="Unassembled WGS sequence"/>
</dbReference>
<evidence type="ECO:0000313" key="2">
    <source>
        <dbReference type="EMBL" id="GII95056.1"/>
    </source>
</evidence>
<evidence type="ECO:0000259" key="1">
    <source>
        <dbReference type="PROSITE" id="PS51725"/>
    </source>
</evidence>
<dbReference type="GO" id="GO:0004497">
    <property type="term" value="F:monooxygenase activity"/>
    <property type="evidence" value="ECO:0007669"/>
    <property type="project" value="UniProtKB-KW"/>
</dbReference>
<dbReference type="InterPro" id="IPR011008">
    <property type="entry name" value="Dimeric_a/b-barrel"/>
</dbReference>